<dbReference type="PANTHER" id="PTHR10500:SF8">
    <property type="entry name" value="BETA-MICROSEMINOPROTEIN"/>
    <property type="match status" value="1"/>
</dbReference>
<dbReference type="AlphaFoldDB" id="A0A8C6DZP5"/>
<comment type="subcellular location">
    <subcellularLocation>
        <location evidence="1 6">Secreted</location>
    </subcellularLocation>
</comment>
<evidence type="ECO:0000313" key="8">
    <source>
        <dbReference type="Proteomes" id="UP000694544"/>
    </source>
</evidence>
<reference evidence="7" key="1">
    <citation type="submission" date="2025-08" db="UniProtKB">
        <authorList>
            <consortium name="Ensembl"/>
        </authorList>
    </citation>
    <scope>IDENTIFICATION</scope>
</reference>
<dbReference type="PANTHER" id="PTHR10500">
    <property type="entry name" value="BETA-MICROSEMINOPROTEIN"/>
    <property type="match status" value="1"/>
</dbReference>
<evidence type="ECO:0000313" key="7">
    <source>
        <dbReference type="Ensembl" id="ENSMMSP00000022596.1"/>
    </source>
</evidence>
<dbReference type="Gene3D" id="2.20.25.590">
    <property type="match status" value="1"/>
</dbReference>
<evidence type="ECO:0000256" key="3">
    <source>
        <dbReference type="ARBA" id="ARBA00022525"/>
    </source>
</evidence>
<evidence type="ECO:0000256" key="5">
    <source>
        <dbReference type="ARBA" id="ARBA00023157"/>
    </source>
</evidence>
<keyword evidence="4" id="KW-0732">Signal</keyword>
<evidence type="ECO:0000256" key="4">
    <source>
        <dbReference type="ARBA" id="ARBA00022729"/>
    </source>
</evidence>
<dbReference type="GeneTree" id="ENSGT00940000154371"/>
<dbReference type="InterPro" id="IPR008735">
    <property type="entry name" value="PSP94"/>
</dbReference>
<organism evidence="7 8">
    <name type="scientific">Moschus moschiferus</name>
    <name type="common">Siberian musk deer</name>
    <name type="synonym">Moschus sibiricus</name>
    <dbReference type="NCBI Taxonomy" id="68415"/>
    <lineage>
        <taxon>Eukaryota</taxon>
        <taxon>Metazoa</taxon>
        <taxon>Chordata</taxon>
        <taxon>Craniata</taxon>
        <taxon>Vertebrata</taxon>
        <taxon>Euteleostomi</taxon>
        <taxon>Mammalia</taxon>
        <taxon>Eutheria</taxon>
        <taxon>Laurasiatheria</taxon>
        <taxon>Artiodactyla</taxon>
        <taxon>Ruminantia</taxon>
        <taxon>Pecora</taxon>
        <taxon>Moschidae</taxon>
        <taxon>Moschus</taxon>
    </lineage>
</organism>
<evidence type="ECO:0000256" key="1">
    <source>
        <dbReference type="ARBA" id="ARBA00004613"/>
    </source>
</evidence>
<comment type="similarity">
    <text evidence="2 6">Belongs to the beta-microseminoprotein family.</text>
</comment>
<keyword evidence="8" id="KW-1185">Reference proteome</keyword>
<dbReference type="Ensembl" id="ENSMMST00000025022.1">
    <property type="protein sequence ID" value="ENSMMSP00000022596.1"/>
    <property type="gene ID" value="ENSMMSG00000017072.1"/>
</dbReference>
<proteinExistence type="inferred from homology"/>
<evidence type="ECO:0000256" key="2">
    <source>
        <dbReference type="ARBA" id="ARBA00010352"/>
    </source>
</evidence>
<protein>
    <recommendedName>
        <fullName evidence="6">Beta-microseminoprotein</fullName>
    </recommendedName>
</protein>
<reference evidence="7" key="2">
    <citation type="submission" date="2025-09" db="UniProtKB">
        <authorList>
            <consortium name="Ensembl"/>
        </authorList>
    </citation>
    <scope>IDENTIFICATION</scope>
</reference>
<dbReference type="Gene3D" id="2.10.70.10">
    <property type="entry name" value="Complement Module, domain 1"/>
    <property type="match status" value="1"/>
</dbReference>
<sequence length="134" mass="14955">MCIKICKNSSRPFSVFNLNLIFFENALLGSFVVLATFVTLCNAQCYFIPNESSTSNGCKDLNGVTHQLKSDWETDNCESCHCDDGGIECCNTAAIPMDYDRDKCQAVLNKKTCTYTVLEKKNPLKTCTVKAWVL</sequence>
<evidence type="ECO:0000256" key="6">
    <source>
        <dbReference type="RuleBase" id="RU364124"/>
    </source>
</evidence>
<dbReference type="GO" id="GO:0005576">
    <property type="term" value="C:extracellular region"/>
    <property type="evidence" value="ECO:0007669"/>
    <property type="project" value="UniProtKB-SubCell"/>
</dbReference>
<name>A0A8C6DZP5_MOSMO</name>
<keyword evidence="5" id="KW-1015">Disulfide bond</keyword>
<dbReference type="Pfam" id="PF05825">
    <property type="entry name" value="PSP94"/>
    <property type="match status" value="1"/>
</dbReference>
<accession>A0A8C6DZP5</accession>
<dbReference type="Proteomes" id="UP000694544">
    <property type="component" value="Unplaced"/>
</dbReference>
<keyword evidence="3 6" id="KW-0964">Secreted</keyword>